<dbReference type="AlphaFoldDB" id="A0A2B6SE70"/>
<evidence type="ECO:0000313" key="2">
    <source>
        <dbReference type="Proteomes" id="UP000223472"/>
    </source>
</evidence>
<gene>
    <name evidence="1" type="ORF">COM27_02085</name>
</gene>
<proteinExistence type="predicted"/>
<reference evidence="1 2" key="1">
    <citation type="submission" date="2017-09" db="EMBL/GenBank/DDBJ databases">
        <title>Large-scale bioinformatics analysis of Bacillus genomes uncovers conserved roles of natural products in bacterial physiology.</title>
        <authorList>
            <consortium name="Agbiome Team Llc"/>
            <person name="Bleich R.M."/>
            <person name="Grubbs K.J."/>
            <person name="Santa Maria K.C."/>
            <person name="Allen S.E."/>
            <person name="Farag S."/>
            <person name="Shank E.A."/>
            <person name="Bowers A."/>
        </authorList>
    </citation>
    <scope>NUCLEOTIDE SEQUENCE [LARGE SCALE GENOMIC DNA]</scope>
    <source>
        <strain evidence="1 2">AFS065610</strain>
    </source>
</reference>
<evidence type="ECO:0000313" key="1">
    <source>
        <dbReference type="EMBL" id="PGD39749.1"/>
    </source>
</evidence>
<accession>A0A2B6SE70</accession>
<comment type="caution">
    <text evidence="1">The sequence shown here is derived from an EMBL/GenBank/DDBJ whole genome shotgun (WGS) entry which is preliminary data.</text>
</comment>
<name>A0A2B6SE70_9BACI</name>
<organism evidence="1 2">
    <name type="scientific">Bacillus wiedmannii</name>
    <dbReference type="NCBI Taxonomy" id="1890302"/>
    <lineage>
        <taxon>Bacteria</taxon>
        <taxon>Bacillati</taxon>
        <taxon>Bacillota</taxon>
        <taxon>Bacilli</taxon>
        <taxon>Bacillales</taxon>
        <taxon>Bacillaceae</taxon>
        <taxon>Bacillus</taxon>
        <taxon>Bacillus cereus group</taxon>
    </lineage>
</organism>
<sequence length="207" mass="23748">MVNFDFSSFDWIELGKTGAEAASKEVGKAAVNVTKEKIVGHFKKKPKIKLNLARKVQLNYDAKIVGSSVSQKVTDEEWKPSYGDHVKVENLEFDLTNAGETTVHIKDILLDFRYTNEDEEDYSILLSATENPNLLELKDKNKNKKLNLIHSIKKEEAHRIGFEYPIVFLNVNQTWFLFDRPNDLTITLIIKWQDNEETSIGVGYEIV</sequence>
<dbReference type="Proteomes" id="UP000223472">
    <property type="component" value="Unassembled WGS sequence"/>
</dbReference>
<protein>
    <submittedName>
        <fullName evidence="1">Uncharacterized protein</fullName>
    </submittedName>
</protein>
<dbReference type="EMBL" id="NVIY01000004">
    <property type="protein sequence ID" value="PGD39749.1"/>
    <property type="molecule type" value="Genomic_DNA"/>
</dbReference>
<dbReference type="RefSeq" id="WP_098707280.1">
    <property type="nucleotide sequence ID" value="NZ_NVIY01000004.1"/>
</dbReference>